<evidence type="ECO:0000256" key="5">
    <source>
        <dbReference type="ARBA" id="ARBA00022946"/>
    </source>
</evidence>
<sequence length="760" mass="85767">MDARDSELSSTSPAENGGDESVIAVRFASDTKESTALSMDEDFSTWVKEPGAGMKSMVLEATEPRLKIEVINGTEVNRSIIVYLICFVLTFAFSVAFIVLVNVAWGFDYVLGGVTYFFFKSPDSFEVFTRIIEAIMSGMLLVSTFLYLIAVLRVPKSKRTREMVFVLLLGLSNGLVLLPLLQDSYLQQLEEYETIPWPSYLALTTATSVLQGFLGTCGICVYVWSMAIGFRMQPGEKFGRTYYLKMAYLAMYLLIRILLGVFSKIYFSWIPFLSLVTGASKYGKSGSDLGPSQLTSIILMTVLEVVLVSMISTEIVRTNQHVDKLDYLERRTTRIAFMQFQYYTGLTFGYTIIVSTLVVLLTTNDLILLGAKFWGYSFFTVQYGQLVYVLVIPAYVMIQLYFLLPASAPKFMQAMRCKCKLQNESMLSDDQFSLRPLERPGDPTFRKTSFVLETCMIMLNLSWLPYSYGRKSKTPFAPIDFDDDRFVVSKYVFDEETDTHALIIEAEDRIVISFKGTQSRRNLKTDLTASLLPASAIAAEPGTVLKNIPGRRALFMPIPLCHSGFVSAYRSVRQAIRKEVDRLLLERPRPLFFGGHSLGGALATVASYDLQKQLPNTAMFVFTFGSPRVGNLFFAQEYDELVEHCWRVVSAKDPITKVPLPLFFSHIGQAALLSEAGLLYIDPGFFEMAWMHSTMGRCTCKELNLKRHKRDAYINSFRKFCYTRYGALADERLKIWDFRAAGLNTSVNSSLNSVESTDTF</sequence>
<dbReference type="Gene3D" id="3.40.50.1820">
    <property type="entry name" value="alpha/beta hydrolase"/>
    <property type="match status" value="1"/>
</dbReference>
<name>A0AAV8V084_9RHOD</name>
<keyword evidence="3" id="KW-0934">Plastid</keyword>
<accession>A0AAV8V084</accession>
<evidence type="ECO:0000256" key="6">
    <source>
        <dbReference type="ARBA" id="ARBA00022963"/>
    </source>
</evidence>
<feature type="transmembrane region" description="Helical" evidence="9">
    <location>
        <begin position="80"/>
        <end position="107"/>
    </location>
</feature>
<feature type="transmembrane region" description="Helical" evidence="9">
    <location>
        <begin position="246"/>
        <end position="272"/>
    </location>
</feature>
<evidence type="ECO:0000256" key="4">
    <source>
        <dbReference type="ARBA" id="ARBA00022801"/>
    </source>
</evidence>
<keyword evidence="7" id="KW-0443">Lipid metabolism</keyword>
<keyword evidence="2" id="KW-0150">Chloroplast</keyword>
<keyword evidence="4" id="KW-0378">Hydrolase</keyword>
<comment type="subcellular location">
    <subcellularLocation>
        <location evidence="1">Plastid</location>
        <location evidence="1">Chloroplast</location>
    </subcellularLocation>
</comment>
<keyword evidence="9" id="KW-1133">Transmembrane helix</keyword>
<feature type="transmembrane region" description="Helical" evidence="9">
    <location>
        <begin position="292"/>
        <end position="311"/>
    </location>
</feature>
<reference evidence="11 12" key="1">
    <citation type="journal article" date="2023" name="Nat. Commun.">
        <title>Origin of minicircular mitochondrial genomes in red algae.</title>
        <authorList>
            <person name="Lee Y."/>
            <person name="Cho C.H."/>
            <person name="Lee Y.M."/>
            <person name="Park S.I."/>
            <person name="Yang J.H."/>
            <person name="West J.A."/>
            <person name="Bhattacharya D."/>
            <person name="Yoon H.S."/>
        </authorList>
    </citation>
    <scope>NUCLEOTIDE SEQUENCE [LARGE SCALE GENOMIC DNA]</scope>
    <source>
        <strain evidence="11 12">CCMP1338</strain>
        <tissue evidence="11">Whole cell</tissue>
    </source>
</reference>
<dbReference type="GO" id="GO:0009507">
    <property type="term" value="C:chloroplast"/>
    <property type="evidence" value="ECO:0007669"/>
    <property type="project" value="UniProtKB-SubCell"/>
</dbReference>
<keyword evidence="9" id="KW-0812">Transmembrane</keyword>
<feature type="transmembrane region" description="Helical" evidence="9">
    <location>
        <begin position="164"/>
        <end position="181"/>
    </location>
</feature>
<dbReference type="Pfam" id="PF01764">
    <property type="entry name" value="Lipase_3"/>
    <property type="match status" value="1"/>
</dbReference>
<evidence type="ECO:0000256" key="1">
    <source>
        <dbReference type="ARBA" id="ARBA00004229"/>
    </source>
</evidence>
<evidence type="ECO:0000256" key="9">
    <source>
        <dbReference type="SAM" id="Phobius"/>
    </source>
</evidence>
<evidence type="ECO:0000256" key="2">
    <source>
        <dbReference type="ARBA" id="ARBA00022528"/>
    </source>
</evidence>
<feature type="transmembrane region" description="Helical" evidence="9">
    <location>
        <begin position="127"/>
        <end position="152"/>
    </location>
</feature>
<dbReference type="SUPFAM" id="SSF53474">
    <property type="entry name" value="alpha/beta-Hydrolases"/>
    <property type="match status" value="1"/>
</dbReference>
<dbReference type="AlphaFoldDB" id="A0AAV8V084"/>
<proteinExistence type="predicted"/>
<keyword evidence="6" id="KW-0442">Lipid degradation</keyword>
<dbReference type="CDD" id="cd00519">
    <property type="entry name" value="Lipase_3"/>
    <property type="match status" value="1"/>
</dbReference>
<evidence type="ECO:0000256" key="8">
    <source>
        <dbReference type="SAM" id="MobiDB-lite"/>
    </source>
</evidence>
<dbReference type="GO" id="GO:0004620">
    <property type="term" value="F:phospholipase activity"/>
    <property type="evidence" value="ECO:0007669"/>
    <property type="project" value="UniProtKB-ARBA"/>
</dbReference>
<feature type="transmembrane region" description="Helical" evidence="9">
    <location>
        <begin position="340"/>
        <end position="363"/>
    </location>
</feature>
<feature type="transmembrane region" description="Helical" evidence="9">
    <location>
        <begin position="201"/>
        <end position="225"/>
    </location>
</feature>
<dbReference type="InterPro" id="IPR002921">
    <property type="entry name" value="Fungal_lipase-type"/>
</dbReference>
<evidence type="ECO:0000313" key="12">
    <source>
        <dbReference type="Proteomes" id="UP001157974"/>
    </source>
</evidence>
<feature type="region of interest" description="Disordered" evidence="8">
    <location>
        <begin position="1"/>
        <end position="21"/>
    </location>
</feature>
<protein>
    <recommendedName>
        <fullName evidence="10">Fungal lipase-type domain-containing protein</fullName>
    </recommendedName>
</protein>
<evidence type="ECO:0000259" key="10">
    <source>
        <dbReference type="Pfam" id="PF01764"/>
    </source>
</evidence>
<dbReference type="PANTHER" id="PTHR31403:SF7">
    <property type="entry name" value="PHOSPHOLIPASE A1-IGAMMA3, CHLOROPLASTIC"/>
    <property type="match status" value="1"/>
</dbReference>
<keyword evidence="9" id="KW-0472">Membrane</keyword>
<feature type="domain" description="Fungal lipase-type" evidence="10">
    <location>
        <begin position="511"/>
        <end position="660"/>
    </location>
</feature>
<dbReference type="GO" id="GO:0016042">
    <property type="term" value="P:lipid catabolic process"/>
    <property type="evidence" value="ECO:0007669"/>
    <property type="project" value="UniProtKB-KW"/>
</dbReference>
<comment type="caution">
    <text evidence="11">The sequence shown here is derived from an EMBL/GenBank/DDBJ whole genome shotgun (WGS) entry which is preliminary data.</text>
</comment>
<keyword evidence="5" id="KW-0809">Transit peptide</keyword>
<keyword evidence="12" id="KW-1185">Reference proteome</keyword>
<evidence type="ECO:0000313" key="11">
    <source>
        <dbReference type="EMBL" id="KAJ8906818.1"/>
    </source>
</evidence>
<evidence type="ECO:0000256" key="3">
    <source>
        <dbReference type="ARBA" id="ARBA00022640"/>
    </source>
</evidence>
<gene>
    <name evidence="11" type="ORF">NDN08_003304</name>
</gene>
<evidence type="ECO:0000256" key="7">
    <source>
        <dbReference type="ARBA" id="ARBA00023098"/>
    </source>
</evidence>
<dbReference type="EMBL" id="JAMWBK010000003">
    <property type="protein sequence ID" value="KAJ8906818.1"/>
    <property type="molecule type" value="Genomic_DNA"/>
</dbReference>
<feature type="transmembrane region" description="Helical" evidence="9">
    <location>
        <begin position="383"/>
        <end position="404"/>
    </location>
</feature>
<organism evidence="11 12">
    <name type="scientific">Rhodosorus marinus</name>
    <dbReference type="NCBI Taxonomy" id="101924"/>
    <lineage>
        <taxon>Eukaryota</taxon>
        <taxon>Rhodophyta</taxon>
        <taxon>Stylonematophyceae</taxon>
        <taxon>Stylonematales</taxon>
        <taxon>Stylonemataceae</taxon>
        <taxon>Rhodosorus</taxon>
    </lineage>
</organism>
<dbReference type="Proteomes" id="UP001157974">
    <property type="component" value="Unassembled WGS sequence"/>
</dbReference>
<dbReference type="InterPro" id="IPR029058">
    <property type="entry name" value="AB_hydrolase_fold"/>
</dbReference>
<dbReference type="PANTHER" id="PTHR31403">
    <property type="entry name" value="PHOSPHOLIPASE A1-IBETA2, CHLOROPLASTIC"/>
    <property type="match status" value="1"/>
</dbReference>